<sequence>MVSGDGDDGSEAVEYEPVGVKRLLVSMKDVSELMVDLAYSALLHNSDALATEVLELESRMDVLQMQARMNTLMAARTTTDSKQLAPVLGIIGAAEKISEAAGDIATVVLGDEELPGSIRAALPDAMEVLARATVGEDSPYVGNTLGEIDLETETGVRVIGLHDDQEWVLTPDQETRLEVGDVLLLRGGERNLSTVYETVTGTPYEQPEERDADITDLTRAVDTIVLMKNVSELSVDLAYASVLLDDSDLAEEVHALEVEVDSLQSRLEAWILQAASEVEQPVRLRGLLALANSTELISDAALEITEGILRDIETHPVITESVRESEVAVRRVAVEPKSVLAGGSVEDVLEANPGISVIAIRRSNDEWVFYPDGGDRVDAGDRLIARGTWNATEQLVSTARQ</sequence>
<dbReference type="OrthoDB" id="85913at2157"/>
<dbReference type="EMBL" id="FNFC01000002">
    <property type="protein sequence ID" value="SDJ35897.1"/>
    <property type="molecule type" value="Genomic_DNA"/>
</dbReference>
<dbReference type="PANTHER" id="PTHR30445">
    <property type="entry name" value="K(+)_H(+) ANTIPORTER SUBUNIT KHTT"/>
    <property type="match status" value="1"/>
</dbReference>
<dbReference type="Proteomes" id="UP000198856">
    <property type="component" value="Unassembled WGS sequence"/>
</dbReference>
<dbReference type="PANTHER" id="PTHR30445:SF8">
    <property type="entry name" value="K(+)_H(+) ANTIPORTER SUBUNIT KHTT"/>
    <property type="match status" value="1"/>
</dbReference>
<dbReference type="RefSeq" id="WP_092699386.1">
    <property type="nucleotide sequence ID" value="NZ_FNFC01000002.1"/>
</dbReference>
<evidence type="ECO:0000313" key="3">
    <source>
        <dbReference type="Proteomes" id="UP000198856"/>
    </source>
</evidence>
<name>A0A1G8T3C1_9EURY</name>
<dbReference type="Pfam" id="PF01895">
    <property type="entry name" value="PhoU"/>
    <property type="match status" value="2"/>
</dbReference>
<dbReference type="InterPro" id="IPR036721">
    <property type="entry name" value="RCK_C_sf"/>
</dbReference>
<dbReference type="AlphaFoldDB" id="A0A1G8T3C1"/>
<dbReference type="InterPro" id="IPR050144">
    <property type="entry name" value="AAE_transporter"/>
</dbReference>
<dbReference type="GO" id="GO:0008324">
    <property type="term" value="F:monoatomic cation transmembrane transporter activity"/>
    <property type="evidence" value="ECO:0007669"/>
    <property type="project" value="InterPro"/>
</dbReference>
<dbReference type="Gene3D" id="3.30.70.1450">
    <property type="entry name" value="Regulator of K+ conductance, C-terminal domain"/>
    <property type="match status" value="2"/>
</dbReference>
<evidence type="ECO:0000259" key="1">
    <source>
        <dbReference type="PROSITE" id="PS51202"/>
    </source>
</evidence>
<dbReference type="STRING" id="890420.SAMN05216226_102296"/>
<feature type="domain" description="RCK C-terminal" evidence="1">
    <location>
        <begin position="317"/>
        <end position="401"/>
    </location>
</feature>
<dbReference type="Pfam" id="PF02080">
    <property type="entry name" value="TrkA_C"/>
    <property type="match status" value="2"/>
</dbReference>
<reference evidence="2 3" key="1">
    <citation type="submission" date="2016-10" db="EMBL/GenBank/DDBJ databases">
        <authorList>
            <person name="de Groot N.N."/>
        </authorList>
    </citation>
    <scope>NUCLEOTIDE SEQUENCE [LARGE SCALE GENOMIC DNA]</scope>
    <source>
        <strain evidence="2 3">IBRC-M10015</strain>
    </source>
</reference>
<organism evidence="2 3">
    <name type="scientific">Halovenus aranensis</name>
    <dbReference type="NCBI Taxonomy" id="890420"/>
    <lineage>
        <taxon>Archaea</taxon>
        <taxon>Methanobacteriati</taxon>
        <taxon>Methanobacteriota</taxon>
        <taxon>Stenosarchaea group</taxon>
        <taxon>Halobacteria</taxon>
        <taxon>Halobacteriales</taxon>
        <taxon>Haloarculaceae</taxon>
        <taxon>Halovenus</taxon>
    </lineage>
</organism>
<dbReference type="InterPro" id="IPR026022">
    <property type="entry name" value="PhoU_dom"/>
</dbReference>
<evidence type="ECO:0000313" key="2">
    <source>
        <dbReference type="EMBL" id="SDJ35897.1"/>
    </source>
</evidence>
<dbReference type="InterPro" id="IPR038078">
    <property type="entry name" value="PhoU-like_sf"/>
</dbReference>
<dbReference type="GO" id="GO:0006813">
    <property type="term" value="P:potassium ion transport"/>
    <property type="evidence" value="ECO:0007669"/>
    <property type="project" value="InterPro"/>
</dbReference>
<accession>A0A1G8T3C1</accession>
<dbReference type="PROSITE" id="PS51202">
    <property type="entry name" value="RCK_C"/>
    <property type="match status" value="2"/>
</dbReference>
<dbReference type="SUPFAM" id="SSF109755">
    <property type="entry name" value="PhoU-like"/>
    <property type="match status" value="1"/>
</dbReference>
<protein>
    <submittedName>
        <fullName evidence="2">Uncharacterized conserved protein, contains PhoU and TrkA_C domains</fullName>
    </submittedName>
</protein>
<proteinExistence type="predicted"/>
<dbReference type="SUPFAM" id="SSF116726">
    <property type="entry name" value="TrkA C-terminal domain-like"/>
    <property type="match status" value="2"/>
</dbReference>
<gene>
    <name evidence="2" type="ORF">SAMN05216226_102296</name>
</gene>
<dbReference type="Gene3D" id="1.20.58.220">
    <property type="entry name" value="Phosphate transport system protein phou homolog 2, domain 2"/>
    <property type="match status" value="2"/>
</dbReference>
<feature type="domain" description="RCK C-terminal" evidence="1">
    <location>
        <begin position="117"/>
        <end position="201"/>
    </location>
</feature>
<keyword evidence="3" id="KW-1185">Reference proteome</keyword>
<dbReference type="InterPro" id="IPR006037">
    <property type="entry name" value="RCK_C"/>
</dbReference>